<dbReference type="Proteomes" id="UP000250043">
    <property type="component" value="Unassembled WGS sequence"/>
</dbReference>
<accession>A0A8E2AYQ4</accession>
<dbReference type="AlphaFoldDB" id="A0A8E2AYQ4"/>
<name>A0A8E2AYQ4_9APHY</name>
<reference evidence="2 3" key="1">
    <citation type="submission" date="2016-07" db="EMBL/GenBank/DDBJ databases">
        <title>Draft genome of the white-rot fungus Obba rivulosa 3A-2.</title>
        <authorList>
            <consortium name="DOE Joint Genome Institute"/>
            <person name="Miettinen O."/>
            <person name="Riley R."/>
            <person name="Acob R."/>
            <person name="Barry K."/>
            <person name="Cullen D."/>
            <person name="De Vries R."/>
            <person name="Hainaut M."/>
            <person name="Hatakka A."/>
            <person name="Henrissat B."/>
            <person name="Hilden K."/>
            <person name="Kuo R."/>
            <person name="Labutti K."/>
            <person name="Lipzen A."/>
            <person name="Makela M.R."/>
            <person name="Sandor L."/>
            <person name="Spatafora J.W."/>
            <person name="Grigoriev I.V."/>
            <person name="Hibbett D.S."/>
        </authorList>
    </citation>
    <scope>NUCLEOTIDE SEQUENCE [LARGE SCALE GENOMIC DNA]</scope>
    <source>
        <strain evidence="2 3">3A-2</strain>
    </source>
</reference>
<dbReference type="OrthoDB" id="10484113at2759"/>
<sequence>MASAATSSTGLAVRRRLSHALTHRSAPHRQFSALLVPQHVPARVHLSSCLPRCFSERKSSTSAVQPIPDHPERDSHHAEALDLFEQEEEEFEDDYLMHQKGEGTERYLVWTQSGKHYSLRWRAKLGSGGTSRGVLLLRSELAQVAADFISLVDNSPYTVPRESDADKLQDLVTQLPEGHRLRTLVAHRAMQFFAVSLAHQGYPRHALLAMCLACFGTALDQRHWWLKLATVFGQHRYWDWVPTVLELQWRFDGRSTAHELNVLLESDVEKGLYADRKDILELFQRMGGSPNARTRGLLAKISTLAPHCSPSDPSSGVVRVLDIVAPDRHKPTAAKPMSPAVQEACMPHQVVAPSVLFPQILGELPTPPRIAHAPELVHTLHKDPDGRKLLRIFFKPKRTIRLAVRMIQAGYPLHAVHAVNIAWRLKPDRDREAFDRVGRVFVEHQQWQMVLLLFDLELEASGGQKTAAALNRVLRAWFELGIRKEPEEITEMFKNAGVQPGKSAESLIRKVTSLRRTGSEPASISLETSRADINSKSASLENPPAASENSSQTAQQ</sequence>
<keyword evidence="3" id="KW-1185">Reference proteome</keyword>
<evidence type="ECO:0000313" key="2">
    <source>
        <dbReference type="EMBL" id="OCH90527.1"/>
    </source>
</evidence>
<evidence type="ECO:0000256" key="1">
    <source>
        <dbReference type="SAM" id="MobiDB-lite"/>
    </source>
</evidence>
<feature type="compositionally biased region" description="Polar residues" evidence="1">
    <location>
        <begin position="514"/>
        <end position="540"/>
    </location>
</feature>
<feature type="compositionally biased region" description="Polar residues" evidence="1">
    <location>
        <begin position="547"/>
        <end position="556"/>
    </location>
</feature>
<dbReference type="EMBL" id="KV722402">
    <property type="protein sequence ID" value="OCH90527.1"/>
    <property type="molecule type" value="Genomic_DNA"/>
</dbReference>
<evidence type="ECO:0000313" key="3">
    <source>
        <dbReference type="Proteomes" id="UP000250043"/>
    </source>
</evidence>
<proteinExistence type="predicted"/>
<feature type="region of interest" description="Disordered" evidence="1">
    <location>
        <begin position="514"/>
        <end position="556"/>
    </location>
</feature>
<gene>
    <name evidence="2" type="ORF">OBBRIDRAFT_887625</name>
</gene>
<protein>
    <submittedName>
        <fullName evidence="2">Uncharacterized protein</fullName>
    </submittedName>
</protein>
<organism evidence="2 3">
    <name type="scientific">Obba rivulosa</name>
    <dbReference type="NCBI Taxonomy" id="1052685"/>
    <lineage>
        <taxon>Eukaryota</taxon>
        <taxon>Fungi</taxon>
        <taxon>Dikarya</taxon>
        <taxon>Basidiomycota</taxon>
        <taxon>Agaricomycotina</taxon>
        <taxon>Agaricomycetes</taxon>
        <taxon>Polyporales</taxon>
        <taxon>Gelatoporiaceae</taxon>
        <taxon>Obba</taxon>
    </lineage>
</organism>